<protein>
    <submittedName>
        <fullName evidence="2">Uncharacterized protein</fullName>
    </submittedName>
</protein>
<evidence type="ECO:0000256" key="1">
    <source>
        <dbReference type="SAM" id="MobiDB-lite"/>
    </source>
</evidence>
<evidence type="ECO:0000313" key="3">
    <source>
        <dbReference type="Proteomes" id="UP000008021"/>
    </source>
</evidence>
<reference evidence="2" key="1">
    <citation type="submission" date="2015-04" db="UniProtKB">
        <authorList>
            <consortium name="EnsemblPlants"/>
        </authorList>
    </citation>
    <scope>IDENTIFICATION</scope>
</reference>
<dbReference type="AlphaFoldDB" id="A0A0E0F2D4"/>
<reference evidence="2" key="2">
    <citation type="submission" date="2018-05" db="EMBL/GenBank/DDBJ databases">
        <title>OmerRS3 (Oryza meridionalis Reference Sequence Version 3).</title>
        <authorList>
            <person name="Zhang J."/>
            <person name="Kudrna D."/>
            <person name="Lee S."/>
            <person name="Talag J."/>
            <person name="Welchert J."/>
            <person name="Wing R.A."/>
        </authorList>
    </citation>
    <scope>NUCLEOTIDE SEQUENCE [LARGE SCALE GENOMIC DNA]</scope>
    <source>
        <strain evidence="2">cv. OR44</strain>
    </source>
</reference>
<feature type="region of interest" description="Disordered" evidence="1">
    <location>
        <begin position="1"/>
        <end position="73"/>
    </location>
</feature>
<dbReference type="HOGENOM" id="CLU_2708944_0_0_1"/>
<dbReference type="Proteomes" id="UP000008021">
    <property type="component" value="Chromosome 11"/>
</dbReference>
<evidence type="ECO:0000313" key="2">
    <source>
        <dbReference type="EnsemblPlants" id="OMERI11G02510.1"/>
    </source>
</evidence>
<name>A0A0E0F2D4_9ORYZ</name>
<sequence length="73" mass="7468">MSASARLMLAPVGSTGEPRPSVSTATSAGAKPKRATRASRMAATSLMQPCSSLGMPANGLKVNATYKNNKSNE</sequence>
<organism evidence="2">
    <name type="scientific">Oryza meridionalis</name>
    <dbReference type="NCBI Taxonomy" id="40149"/>
    <lineage>
        <taxon>Eukaryota</taxon>
        <taxon>Viridiplantae</taxon>
        <taxon>Streptophyta</taxon>
        <taxon>Embryophyta</taxon>
        <taxon>Tracheophyta</taxon>
        <taxon>Spermatophyta</taxon>
        <taxon>Magnoliopsida</taxon>
        <taxon>Liliopsida</taxon>
        <taxon>Poales</taxon>
        <taxon>Poaceae</taxon>
        <taxon>BOP clade</taxon>
        <taxon>Oryzoideae</taxon>
        <taxon>Oryzeae</taxon>
        <taxon>Oryzinae</taxon>
        <taxon>Oryza</taxon>
    </lineage>
</organism>
<accession>A0A0E0F2D4</accession>
<proteinExistence type="predicted"/>
<dbReference type="Gramene" id="OMERI11G02510.1">
    <property type="protein sequence ID" value="OMERI11G02510.1"/>
    <property type="gene ID" value="OMERI11G02510"/>
</dbReference>
<keyword evidence="3" id="KW-1185">Reference proteome</keyword>
<dbReference type="EnsemblPlants" id="OMERI11G02510.1">
    <property type="protein sequence ID" value="OMERI11G02510.1"/>
    <property type="gene ID" value="OMERI11G02510"/>
</dbReference>